<dbReference type="OrthoDB" id="10347852at2759"/>
<dbReference type="InParanoid" id="D8QKU8"/>
<evidence type="ECO:0000313" key="3">
    <source>
        <dbReference type="Proteomes" id="UP000007431"/>
    </source>
</evidence>
<evidence type="ECO:0000256" key="1">
    <source>
        <dbReference type="SAM" id="MobiDB-lite"/>
    </source>
</evidence>
<dbReference type="Proteomes" id="UP000007431">
    <property type="component" value="Unassembled WGS sequence"/>
</dbReference>
<feature type="region of interest" description="Disordered" evidence="1">
    <location>
        <begin position="203"/>
        <end position="253"/>
    </location>
</feature>
<dbReference type="EMBL" id="GL377317">
    <property type="protein sequence ID" value="EFI91493.1"/>
    <property type="molecule type" value="Genomic_DNA"/>
</dbReference>
<protein>
    <submittedName>
        <fullName evidence="2">Uncharacterized protein</fullName>
    </submittedName>
</protein>
<keyword evidence="3" id="KW-1185">Reference proteome</keyword>
<dbReference type="AlphaFoldDB" id="D8QKU8"/>
<dbReference type="GeneID" id="9593036"/>
<feature type="compositionally biased region" description="Acidic residues" evidence="1">
    <location>
        <begin position="228"/>
        <end position="238"/>
    </location>
</feature>
<feature type="non-terminal residue" evidence="2">
    <location>
        <position position="532"/>
    </location>
</feature>
<gene>
    <name evidence="2" type="ORF">SCHCODRAFT_114464</name>
</gene>
<dbReference type="KEGG" id="scm:SCHCO_02594028"/>
<evidence type="ECO:0000313" key="2">
    <source>
        <dbReference type="EMBL" id="EFI91493.1"/>
    </source>
</evidence>
<accession>D8QKU8</accession>
<dbReference type="HOGENOM" id="CLU_512058_0_0_1"/>
<dbReference type="RefSeq" id="XP_003026396.1">
    <property type="nucleotide sequence ID" value="XM_003026350.1"/>
</dbReference>
<sequence length="532" mass="58614">MNIGEQGLITNPLYAENDQGSTSSSNSTRTAGRPGYYGAIYACFSRLSRLLHPRRQGSLVRELRGLVQIQREQANDLCSIARNSDQLAALCVLQRLPTAPLPPRPGSPIWTFERLGNMWPDLARQFWAGRLPSREQSLAETIRSSLRARRGSFASNSSGDAIAPSAPAAFAAAFGSPGNNVRGSHVSAPAVLYQTHAEPGLAASHSLEDGDNDSSDVFFTPKQSFSEDRDDASGDELTEGPFPTPNADGAVAAPSADNATHIRIYEERVVDEAFPGVRLRIRVGPRHTIGNNSTPFYDALPRLLSYCQRSRHDLTQLHITIEQDRVISQRDGLGVDPLFTILSSIRDYLPYIMALQVKYACDRRHEERPSRLAAQRLARAFTKLDRLRIEGNTSCLCLVLFPLSRLRQLEIATDISDGDLEAVLRSCKVLNFLSVRSGGSASDELQDGRGQSAGSAHAVGFPSVMHFEGDHFGLELLRSIPTQVDLRLSVTKGCPKISDIEQIVESRNELVRNRPHGISHRWLFRVLQQDSL</sequence>
<organism evidence="3">
    <name type="scientific">Schizophyllum commune (strain H4-8 / FGSC 9210)</name>
    <name type="common">Split gill fungus</name>
    <dbReference type="NCBI Taxonomy" id="578458"/>
    <lineage>
        <taxon>Eukaryota</taxon>
        <taxon>Fungi</taxon>
        <taxon>Dikarya</taxon>
        <taxon>Basidiomycota</taxon>
        <taxon>Agaricomycotina</taxon>
        <taxon>Agaricomycetes</taxon>
        <taxon>Agaricomycetidae</taxon>
        <taxon>Agaricales</taxon>
        <taxon>Schizophyllaceae</taxon>
        <taxon>Schizophyllum</taxon>
    </lineage>
</organism>
<dbReference type="VEuPathDB" id="FungiDB:SCHCODRAFT_02594028"/>
<reference evidence="2 3" key="1">
    <citation type="journal article" date="2010" name="Nat. Biotechnol.">
        <title>Genome sequence of the model mushroom Schizophyllum commune.</title>
        <authorList>
            <person name="Ohm R.A."/>
            <person name="de Jong J.F."/>
            <person name="Lugones L.G."/>
            <person name="Aerts A."/>
            <person name="Kothe E."/>
            <person name="Stajich J.E."/>
            <person name="de Vries R.P."/>
            <person name="Record E."/>
            <person name="Levasseur A."/>
            <person name="Baker S.E."/>
            <person name="Bartholomew K.A."/>
            <person name="Coutinho P.M."/>
            <person name="Erdmann S."/>
            <person name="Fowler T.J."/>
            <person name="Gathman A.C."/>
            <person name="Lombard V."/>
            <person name="Henrissat B."/>
            <person name="Knabe N."/>
            <person name="Kuees U."/>
            <person name="Lilly W.W."/>
            <person name="Lindquist E."/>
            <person name="Lucas S."/>
            <person name="Magnuson J.K."/>
            <person name="Piumi F."/>
            <person name="Raudaskoski M."/>
            <person name="Salamov A."/>
            <person name="Schmutz J."/>
            <person name="Schwarze F.W.M.R."/>
            <person name="vanKuyk P.A."/>
            <person name="Horton J.S."/>
            <person name="Grigoriev I.V."/>
            <person name="Woesten H.A.B."/>
        </authorList>
    </citation>
    <scope>NUCLEOTIDE SEQUENCE [LARGE SCALE GENOMIC DNA]</scope>
    <source>
        <strain evidence="3">H4-8 / FGSC 9210</strain>
    </source>
</reference>
<feature type="compositionally biased region" description="Polar residues" evidence="1">
    <location>
        <begin position="215"/>
        <end position="224"/>
    </location>
</feature>
<name>D8QKU8_SCHCM</name>
<proteinExistence type="predicted"/>